<keyword evidence="4" id="KW-0175">Coiled coil</keyword>
<dbReference type="PANTHER" id="PTHR16305:SF28">
    <property type="entry name" value="GUANYLATE CYCLASE DOMAIN-CONTAINING PROTEIN"/>
    <property type="match status" value="1"/>
</dbReference>
<dbReference type="RefSeq" id="WP_009525191.1">
    <property type="nucleotide sequence ID" value="NZ_JH414550.1"/>
</dbReference>
<dbReference type="EMBL" id="AFZE01000058">
    <property type="protein sequence ID" value="EHL09964.1"/>
    <property type="molecule type" value="Genomic_DNA"/>
</dbReference>
<dbReference type="HOGENOM" id="CLU_004435_1_2_9"/>
<dbReference type="BioCyc" id="EBAC796937-HMP:GMGH-958-MONOMER"/>
<dbReference type="Pfam" id="PF03704">
    <property type="entry name" value="BTAD"/>
    <property type="match status" value="1"/>
</dbReference>
<dbReference type="Gene3D" id="1.25.40.10">
    <property type="entry name" value="Tetratricopeptide repeat domain"/>
    <property type="match status" value="2"/>
</dbReference>
<evidence type="ECO:0000256" key="4">
    <source>
        <dbReference type="SAM" id="Coils"/>
    </source>
</evidence>
<dbReference type="SMART" id="SM00028">
    <property type="entry name" value="TPR"/>
    <property type="match status" value="3"/>
</dbReference>
<keyword evidence="1" id="KW-0547">Nucleotide-binding</keyword>
<name>G9X3J9_9FIRM</name>
<dbReference type="InterPro" id="IPR011990">
    <property type="entry name" value="TPR-like_helical_dom_sf"/>
</dbReference>
<sequence>MINCCLLGSPTIVEDGKTIFVPNGKISAFLYYLFVKKFVSRDEVAGIFWGDSDDERARISLRNALHKAKKLFSSDIILAPNKTTLILNPDVGLILDIEEFEKNPIDNLYLYKGDFLKGFYVKDSVEFDYFITKNRSHYEDIFIQSSIDSIKQDLISNKTDDIELKISNLLAVDSYNETAHILIMQYYKEKGRYDKIINEYHNFKKMLEDDLGSQISYEVTKLYKEALKKAGENQKEKFEISDIFYNRDYELSTMQQVLDDFESGKKVKSILLRGENGIGKSTLKKRIIQNNKNKFYIFETNCYQIERDFTLSPWMKIISAIDHELKKDKSKIPVFWEDVTLKLFQSSENKNLPSSNILENRENFNVEFINNVLVNAINELGKYKKTIIVMEDICYADEQSLNFIINLILHFSENVIFLLTTSKEKREKIENLIISLKAAEKMLLLDIERFSKQDVFIIVKKALGEDFVNAKEIADIYEKSGGNALFLNEYINLYKNNNKEQLLTRKLSDLLAEKFSFLNAEEWQLVKILSIFYKDISLDILLKLLEDNNAFTILKTLNSLQNINIIEEYKSKNQTYLRFVHNVYKDYIYKTLSMSEKQILNAKIANIFEQEMLPKSDLTEFIKLKYHYEQAGNEMKTLKYDVSILNYHLNYNHEIFPNLDDDDLNRQVKTYIKNDKAMRLLSELENNIIKVKNQIKNNYDRAEMDDIELMFLYCKGRYLIRGGVYTDGIMTMERVISLAKALNKQNMIIAGYKQMVIYGIQINDAALMVKYIVPAMKVCKSANAHADLGVFNRLYGLYHLMKGNIKQAEELFLRAIDIFSDSYNITNFNSISIAASYNYLGEIRKTQRMYKEAMEYFEKSIDLCKKNGVMCLAIFYINAGKTLFLKKDMENSKKYFLMAKEIATEFDSYWKNVVIDAFLSLFSFLENRYDTAMNMLNKSLNSVKTINNPRDIGVVYFIQTIMASYMEKSKENFGDIKLFLNEPPELYFYKSLKYLDSYRDTMEIEYLKSIIN</sequence>
<dbReference type="SUPFAM" id="SSF48452">
    <property type="entry name" value="TPR-like"/>
    <property type="match status" value="1"/>
</dbReference>
<dbReference type="InterPro" id="IPR005158">
    <property type="entry name" value="BTAD"/>
</dbReference>
<protein>
    <recommendedName>
        <fullName evidence="5">Bacterial transcriptional activator domain-containing protein</fullName>
    </recommendedName>
</protein>
<dbReference type="SMART" id="SM01043">
    <property type="entry name" value="BTAD"/>
    <property type="match status" value="1"/>
</dbReference>
<dbReference type="PANTHER" id="PTHR16305">
    <property type="entry name" value="TESTICULAR SOLUBLE ADENYLYL CYCLASE"/>
    <property type="match status" value="1"/>
</dbReference>
<keyword evidence="3" id="KW-0802">TPR repeat</keyword>
<feature type="domain" description="Bacterial transcriptional activator" evidence="5">
    <location>
        <begin position="95"/>
        <end position="227"/>
    </location>
</feature>
<evidence type="ECO:0000313" key="7">
    <source>
        <dbReference type="Proteomes" id="UP000006437"/>
    </source>
</evidence>
<dbReference type="Proteomes" id="UP000006437">
    <property type="component" value="Unassembled WGS sequence"/>
</dbReference>
<dbReference type="InterPro" id="IPR027417">
    <property type="entry name" value="P-loop_NTPase"/>
</dbReference>
<proteinExistence type="predicted"/>
<evidence type="ECO:0000256" key="3">
    <source>
        <dbReference type="PROSITE-ProRule" id="PRU00339"/>
    </source>
</evidence>
<dbReference type="Pfam" id="PF13191">
    <property type="entry name" value="AAA_16"/>
    <property type="match status" value="1"/>
</dbReference>
<dbReference type="GO" id="GO:0005737">
    <property type="term" value="C:cytoplasm"/>
    <property type="evidence" value="ECO:0007669"/>
    <property type="project" value="TreeGrafter"/>
</dbReference>
<dbReference type="PROSITE" id="PS50005">
    <property type="entry name" value="TPR"/>
    <property type="match status" value="1"/>
</dbReference>
<comment type="caution">
    <text evidence="6">The sequence shown here is derived from an EMBL/GenBank/DDBJ whole genome shotgun (WGS) entry which is preliminary data.</text>
</comment>
<organism evidence="6 7">
    <name type="scientific">Peptoanaerobacter stomatis</name>
    <dbReference type="NCBI Taxonomy" id="796937"/>
    <lineage>
        <taxon>Bacteria</taxon>
        <taxon>Bacillati</taxon>
        <taxon>Bacillota</taxon>
        <taxon>Clostridia</taxon>
        <taxon>Peptostreptococcales</taxon>
        <taxon>Filifactoraceae</taxon>
        <taxon>Peptoanaerobacter</taxon>
    </lineage>
</organism>
<dbReference type="PATRIC" id="fig|796937.3.peg.2194"/>
<feature type="repeat" description="TPR" evidence="3">
    <location>
        <begin position="834"/>
        <end position="867"/>
    </location>
</feature>
<evidence type="ECO:0000313" key="6">
    <source>
        <dbReference type="EMBL" id="EHL09964.1"/>
    </source>
</evidence>
<dbReference type="GO" id="GO:0005524">
    <property type="term" value="F:ATP binding"/>
    <property type="evidence" value="ECO:0007669"/>
    <property type="project" value="UniProtKB-KW"/>
</dbReference>
<dbReference type="AlphaFoldDB" id="G9X3J9"/>
<evidence type="ECO:0000259" key="5">
    <source>
        <dbReference type="SMART" id="SM01043"/>
    </source>
</evidence>
<dbReference type="GO" id="GO:0004016">
    <property type="term" value="F:adenylate cyclase activity"/>
    <property type="evidence" value="ECO:0007669"/>
    <property type="project" value="TreeGrafter"/>
</dbReference>
<dbReference type="InterPro" id="IPR041664">
    <property type="entry name" value="AAA_16"/>
</dbReference>
<dbReference type="SUPFAM" id="SSF52540">
    <property type="entry name" value="P-loop containing nucleoside triphosphate hydrolases"/>
    <property type="match status" value="1"/>
</dbReference>
<dbReference type="Gene3D" id="3.40.50.300">
    <property type="entry name" value="P-loop containing nucleotide triphosphate hydrolases"/>
    <property type="match status" value="1"/>
</dbReference>
<dbReference type="InterPro" id="IPR019734">
    <property type="entry name" value="TPR_rpt"/>
</dbReference>
<gene>
    <name evidence="6" type="ORF">HMPREF9629_00956</name>
</gene>
<evidence type="ECO:0000256" key="2">
    <source>
        <dbReference type="ARBA" id="ARBA00022840"/>
    </source>
</evidence>
<reference evidence="6 7" key="1">
    <citation type="submission" date="2011-08" db="EMBL/GenBank/DDBJ databases">
        <title>The Genome Sequence of Eubacteriaceae bacterium ACC19a.</title>
        <authorList>
            <consortium name="The Broad Institute Genome Sequencing Platform"/>
            <person name="Earl A."/>
            <person name="Ward D."/>
            <person name="Feldgarden M."/>
            <person name="Gevers D."/>
            <person name="Sizova M."/>
            <person name="Hazen A."/>
            <person name="Epstein S."/>
            <person name="Young S.K."/>
            <person name="Zeng Q."/>
            <person name="Gargeya S."/>
            <person name="Fitzgerald M."/>
            <person name="Haas B."/>
            <person name="Abouelleil A."/>
            <person name="Alvarado L."/>
            <person name="Arachchi H.M."/>
            <person name="Berlin A."/>
            <person name="Brown A."/>
            <person name="Chapman S.B."/>
            <person name="Chen Z."/>
            <person name="Dunbar C."/>
            <person name="Freedman E."/>
            <person name="Gearin G."/>
            <person name="Gellesch M."/>
            <person name="Goldberg J."/>
            <person name="Griggs A."/>
            <person name="Gujja S."/>
            <person name="Heiman D."/>
            <person name="Howarth C."/>
            <person name="Larson L."/>
            <person name="Lui A."/>
            <person name="MacDonald P.J.P."/>
            <person name="Montmayeur A."/>
            <person name="Murphy C."/>
            <person name="Neiman D."/>
            <person name="Pearson M."/>
            <person name="Priest M."/>
            <person name="Roberts A."/>
            <person name="Saif S."/>
            <person name="Shea T."/>
            <person name="Shenoy N."/>
            <person name="Sisk P."/>
            <person name="Stolte C."/>
            <person name="Sykes S."/>
            <person name="Wortman J."/>
            <person name="Nusbaum C."/>
            <person name="Birren B."/>
        </authorList>
    </citation>
    <scope>NUCLEOTIDE SEQUENCE [LARGE SCALE GENOMIC DNA]</scope>
    <source>
        <strain evidence="6 7">ACC19a</strain>
    </source>
</reference>
<accession>G9X3J9</accession>
<feature type="coiled-coil region" evidence="4">
    <location>
        <begin position="674"/>
        <end position="701"/>
    </location>
</feature>
<keyword evidence="2" id="KW-0067">ATP-binding</keyword>
<evidence type="ECO:0000256" key="1">
    <source>
        <dbReference type="ARBA" id="ARBA00022741"/>
    </source>
</evidence>